<sequence length="54" mass="6457">MRPRSLNFEQLVDMNRQELLNDEKSISQIEEKLEKKQEAFLLAHKKNKDELTAE</sequence>
<accession>A0A511ZKZ2</accession>
<organism evidence="1 2">
    <name type="scientific">Oceanobacillus sojae</name>
    <dbReference type="NCBI Taxonomy" id="582851"/>
    <lineage>
        <taxon>Bacteria</taxon>
        <taxon>Bacillati</taxon>
        <taxon>Bacillota</taxon>
        <taxon>Bacilli</taxon>
        <taxon>Bacillales</taxon>
        <taxon>Bacillaceae</taxon>
        <taxon>Oceanobacillus</taxon>
    </lineage>
</organism>
<keyword evidence="2" id="KW-1185">Reference proteome</keyword>
<dbReference type="Proteomes" id="UP000321558">
    <property type="component" value="Unassembled WGS sequence"/>
</dbReference>
<name>A0A511ZKZ2_9BACI</name>
<protein>
    <recommendedName>
        <fullName evidence="3">FbpB family small basic protein</fullName>
    </recommendedName>
</protein>
<reference evidence="1 2" key="1">
    <citation type="submission" date="2019-07" db="EMBL/GenBank/DDBJ databases">
        <title>Whole genome shotgun sequence of Oceanobacillus sojae NBRC 105379.</title>
        <authorList>
            <person name="Hosoyama A."/>
            <person name="Uohara A."/>
            <person name="Ohji S."/>
            <person name="Ichikawa N."/>
        </authorList>
    </citation>
    <scope>NUCLEOTIDE SEQUENCE [LARGE SCALE GENOMIC DNA]</scope>
    <source>
        <strain evidence="1 2">NBRC 105379</strain>
    </source>
</reference>
<dbReference type="InterPro" id="IPR025004">
    <property type="entry name" value="SenN/SenS"/>
</dbReference>
<evidence type="ECO:0008006" key="3">
    <source>
        <dbReference type="Google" id="ProtNLM"/>
    </source>
</evidence>
<dbReference type="OrthoDB" id="2932333at2"/>
<evidence type="ECO:0000313" key="1">
    <source>
        <dbReference type="EMBL" id="GEN88122.1"/>
    </source>
</evidence>
<dbReference type="AlphaFoldDB" id="A0A511ZKZ2"/>
<dbReference type="Pfam" id="PF13040">
    <property type="entry name" value="Fur_reg_FbpB"/>
    <property type="match status" value="1"/>
</dbReference>
<dbReference type="RefSeq" id="WP_077601015.1">
    <property type="nucleotide sequence ID" value="NZ_BJYM01000011.1"/>
</dbReference>
<gene>
    <name evidence="1" type="ORF">OSO01_28610</name>
</gene>
<comment type="caution">
    <text evidence="1">The sequence shown here is derived from an EMBL/GenBank/DDBJ whole genome shotgun (WGS) entry which is preliminary data.</text>
</comment>
<evidence type="ECO:0000313" key="2">
    <source>
        <dbReference type="Proteomes" id="UP000321558"/>
    </source>
</evidence>
<proteinExistence type="predicted"/>
<dbReference type="EMBL" id="BJYM01000011">
    <property type="protein sequence ID" value="GEN88122.1"/>
    <property type="molecule type" value="Genomic_DNA"/>
</dbReference>